<feature type="domain" description="ABC transmembrane type-1" evidence="7">
    <location>
        <begin position="234"/>
        <end position="450"/>
    </location>
</feature>
<evidence type="ECO:0000256" key="5">
    <source>
        <dbReference type="RuleBase" id="RU363032"/>
    </source>
</evidence>
<dbReference type="Pfam" id="PF12501">
    <property type="entry name" value="DUF3708"/>
    <property type="match status" value="1"/>
</dbReference>
<evidence type="ECO:0000256" key="3">
    <source>
        <dbReference type="ARBA" id="ARBA00022989"/>
    </source>
</evidence>
<reference evidence="9" key="1">
    <citation type="journal article" date="2019" name="Int. J. Syst. Evol. Microbiol.">
        <title>The Global Catalogue of Microorganisms (GCM) 10K type strain sequencing project: providing services to taxonomists for standard genome sequencing and annotation.</title>
        <authorList>
            <consortium name="The Broad Institute Genomics Platform"/>
            <consortium name="The Broad Institute Genome Sequencing Center for Infectious Disease"/>
            <person name="Wu L."/>
            <person name="Ma J."/>
        </authorList>
    </citation>
    <scope>NUCLEOTIDE SEQUENCE [LARGE SCALE GENOMIC DNA]</scope>
    <source>
        <strain evidence="9">CECT 7297</strain>
    </source>
</reference>
<feature type="transmembrane region" description="Helical" evidence="5">
    <location>
        <begin position="362"/>
        <end position="383"/>
    </location>
</feature>
<keyword evidence="6" id="KW-0592">Phosphate transport</keyword>
<organism evidence="8 9">
    <name type="scientific">Marinobacter lacisalsi</name>
    <dbReference type="NCBI Taxonomy" id="475979"/>
    <lineage>
        <taxon>Bacteria</taxon>
        <taxon>Pseudomonadati</taxon>
        <taxon>Pseudomonadota</taxon>
        <taxon>Gammaproteobacteria</taxon>
        <taxon>Pseudomonadales</taxon>
        <taxon>Marinobacteraceae</taxon>
        <taxon>Marinobacter</taxon>
    </lineage>
</organism>
<feature type="transmembrane region" description="Helical" evidence="5">
    <location>
        <begin position="279"/>
        <end position="302"/>
    </location>
</feature>
<comment type="similarity">
    <text evidence="6">Belongs to the binding-protein-dependent transport system permease family. CysTW subfamily.</text>
</comment>
<proteinExistence type="inferred from homology"/>
<dbReference type="NCBIfam" id="TIGR02138">
    <property type="entry name" value="phosphate_pstC"/>
    <property type="match status" value="1"/>
</dbReference>
<dbReference type="InterPro" id="IPR011864">
    <property type="entry name" value="Phosphate_PstC"/>
</dbReference>
<feature type="transmembrane region" description="Helical" evidence="5">
    <location>
        <begin position="430"/>
        <end position="454"/>
    </location>
</feature>
<keyword evidence="5" id="KW-0813">Transport</keyword>
<feature type="transmembrane region" description="Helical" evidence="5">
    <location>
        <begin position="49"/>
        <end position="67"/>
    </location>
</feature>
<accession>A0ABV8QI10</accession>
<comment type="subcellular location">
    <subcellularLocation>
        <location evidence="6">Cell inner membrane</location>
        <topology evidence="6">Multi-pass membrane protein</topology>
    </subcellularLocation>
    <subcellularLocation>
        <location evidence="1 5">Cell membrane</location>
        <topology evidence="1 5">Multi-pass membrane protein</topology>
    </subcellularLocation>
</comment>
<keyword evidence="6" id="KW-0997">Cell inner membrane</keyword>
<dbReference type="Pfam" id="PF00528">
    <property type="entry name" value="BPD_transp_1"/>
    <property type="match status" value="1"/>
</dbReference>
<dbReference type="Proteomes" id="UP001595798">
    <property type="component" value="Unassembled WGS sequence"/>
</dbReference>
<evidence type="ECO:0000313" key="9">
    <source>
        <dbReference type="Proteomes" id="UP001595798"/>
    </source>
</evidence>
<keyword evidence="4 5" id="KW-0472">Membrane</keyword>
<feature type="transmembrane region" description="Helical" evidence="5">
    <location>
        <begin position="238"/>
        <end position="259"/>
    </location>
</feature>
<dbReference type="SUPFAM" id="SSF161098">
    <property type="entry name" value="MetI-like"/>
    <property type="match status" value="1"/>
</dbReference>
<comment type="function">
    <text evidence="6">Part of the binding-protein-dependent transport system for phosphate; probably responsible for the translocation of the substrate across the membrane.</text>
</comment>
<dbReference type="InterPro" id="IPR022182">
    <property type="entry name" value="PstC_N"/>
</dbReference>
<evidence type="ECO:0000256" key="6">
    <source>
        <dbReference type="RuleBase" id="RU363054"/>
    </source>
</evidence>
<dbReference type="Gene3D" id="1.10.3720.10">
    <property type="entry name" value="MetI-like"/>
    <property type="match status" value="1"/>
</dbReference>
<gene>
    <name evidence="8" type="primary">pstC</name>
    <name evidence="8" type="ORF">ACFOZ5_12320</name>
</gene>
<evidence type="ECO:0000259" key="7">
    <source>
        <dbReference type="PROSITE" id="PS50928"/>
    </source>
</evidence>
<keyword evidence="6" id="KW-1003">Cell membrane</keyword>
<dbReference type="PANTHER" id="PTHR42727">
    <property type="entry name" value="PHOSPHATE TRANSPORT SYSTEM PERMEASE PROTEIN"/>
    <property type="match status" value="1"/>
</dbReference>
<evidence type="ECO:0000256" key="1">
    <source>
        <dbReference type="ARBA" id="ARBA00004651"/>
    </source>
</evidence>
<keyword evidence="9" id="KW-1185">Reference proteome</keyword>
<feature type="transmembrane region" description="Helical" evidence="5">
    <location>
        <begin position="170"/>
        <end position="191"/>
    </location>
</feature>
<dbReference type="InterPro" id="IPR035906">
    <property type="entry name" value="MetI-like_sf"/>
</dbReference>
<sequence>MQAANLFLLTLVMAMVAYGLGYARSRSLAMPLGGIRHLKSLPFYYGARAALWCGIPALIVLALWAAFQGKVIQLLVVGSLPPDMLPDSDGAASLMLSKISNVASGALPAEFAEPAVVEAAERLSALRTQSRYYMTALVLSVAVLAGFLGWVRIRPRLNARVQVETTLKWIFFSCAALAILTTLGIIFSVFFETVRFFGKISFFEFIFGTHWSPQTALRADQVAAEGAFGMIPLFTGTLLISAIAMLVAVPVGLMSAIYLSEYASKRVRGVVKPLLELLAGIPTVVYGFFAALTVAPFISNFAASLGINASSQSALAAGGVMGIMIIPFVSSLSDDVINAVPQTLRDGSLALGATQSETMKKVIFPAALPGIMGGILLAVSRAIGETMIVVMAAGLAANLTANPLETVTTVTVQIVTLLTGDQEFDSAKTLAAFALGAMLFLSTLILNVLALHIVRKYREQYE</sequence>
<dbReference type="InterPro" id="IPR000515">
    <property type="entry name" value="MetI-like"/>
</dbReference>
<keyword evidence="3 5" id="KW-1133">Transmembrane helix</keyword>
<evidence type="ECO:0000256" key="2">
    <source>
        <dbReference type="ARBA" id="ARBA00022692"/>
    </source>
</evidence>
<dbReference type="CDD" id="cd06261">
    <property type="entry name" value="TM_PBP2"/>
    <property type="match status" value="1"/>
</dbReference>
<name>A0ABV8QI10_9GAMM</name>
<evidence type="ECO:0000313" key="8">
    <source>
        <dbReference type="EMBL" id="MFC4259816.1"/>
    </source>
</evidence>
<dbReference type="PROSITE" id="PS50928">
    <property type="entry name" value="ABC_TM1"/>
    <property type="match status" value="1"/>
</dbReference>
<keyword evidence="2 5" id="KW-0812">Transmembrane</keyword>
<dbReference type="RefSeq" id="WP_379887717.1">
    <property type="nucleotide sequence ID" value="NZ_JBHSDI010000015.1"/>
</dbReference>
<protein>
    <recommendedName>
        <fullName evidence="6">Phosphate transport system permease protein</fullName>
    </recommendedName>
</protein>
<dbReference type="PANTHER" id="PTHR42727:SF1">
    <property type="entry name" value="PHOSPHATE TRANSPORT SYSTEM PERMEASE"/>
    <property type="match status" value="1"/>
</dbReference>
<feature type="transmembrane region" description="Helical" evidence="5">
    <location>
        <begin position="132"/>
        <end position="150"/>
    </location>
</feature>
<feature type="transmembrane region" description="Helical" evidence="5">
    <location>
        <begin position="314"/>
        <end position="333"/>
    </location>
</feature>
<evidence type="ECO:0000256" key="4">
    <source>
        <dbReference type="ARBA" id="ARBA00023136"/>
    </source>
</evidence>
<comment type="caution">
    <text evidence="8">The sequence shown here is derived from an EMBL/GenBank/DDBJ whole genome shotgun (WGS) entry which is preliminary data.</text>
</comment>
<dbReference type="EMBL" id="JBHSDI010000015">
    <property type="protein sequence ID" value="MFC4259816.1"/>
    <property type="molecule type" value="Genomic_DNA"/>
</dbReference>